<dbReference type="EMBL" id="MTKQ01000399">
    <property type="protein sequence ID" value="RWX43218.1"/>
    <property type="molecule type" value="Genomic_DNA"/>
</dbReference>
<dbReference type="Proteomes" id="UP000286862">
    <property type="component" value="Unassembled WGS sequence"/>
</dbReference>
<name>A0A444IQT3_9BACT</name>
<sequence length="376" mass="42109">MLEMHVDGFRFDLASILGRDQNGNVLSNPPVVEMIAEDPVLADTKIIAEAWDAAGLYQVGHFSPHHRWAEWNGRFRDDVRMFMNGTRGMVSALATRIAGSSDLYQHNGRRPCNSINFITSHDGFTLADLVSYNEKQNLTNGENNRDGDNNNLSWDSGAPGPTDNPAVLALRQRRIKTMAVILFLSQGVPMLVAGDEFGQSQQGNNNAWCQDNAISWLNWNLVEKNKGQVRFFRKLIRLRREHAIFRRVNFFEVNKSDTPPVGQTILWQALEPGTEDWSEHVHTLSFLLKGCAIDDGDNADFFIMLNGHPEQEALFTVPGPDTETGPCFWKKIIDTDEEAPKDIPELDKADCVAIGSRIKVEAMGCVVLQTVRNCSP</sequence>
<dbReference type="InterPro" id="IPR017853">
    <property type="entry name" value="GH"/>
</dbReference>
<proteinExistence type="predicted"/>
<reference evidence="2 3" key="1">
    <citation type="submission" date="2017-01" db="EMBL/GenBank/DDBJ databases">
        <title>The cable genome- insights into the physiology and evolution of filamentous bacteria capable of sulfide oxidation via long distance electron transfer.</title>
        <authorList>
            <person name="Schreiber L."/>
            <person name="Bjerg J.T."/>
            <person name="Boggild A."/>
            <person name="Van De Vossenberg J."/>
            <person name="Meysman F."/>
            <person name="Nielsen L.P."/>
            <person name="Schramm A."/>
            <person name="Kjeldsen K.U."/>
        </authorList>
    </citation>
    <scope>NUCLEOTIDE SEQUENCE [LARGE SCALE GENOMIC DNA]</scope>
    <source>
        <strain evidence="2">A2</strain>
    </source>
</reference>
<dbReference type="PANTHER" id="PTHR43002">
    <property type="entry name" value="GLYCOGEN DEBRANCHING ENZYME"/>
    <property type="match status" value="1"/>
</dbReference>
<dbReference type="SUPFAM" id="SSF51445">
    <property type="entry name" value="(Trans)glycosidases"/>
    <property type="match status" value="1"/>
</dbReference>
<protein>
    <submittedName>
        <fullName evidence="2">Glycogen debranching enzyme GlgX</fullName>
        <ecNumber evidence="2">3.2.1.-</ecNumber>
    </submittedName>
</protein>
<dbReference type="SUPFAM" id="SSF51011">
    <property type="entry name" value="Glycosyl hydrolase domain"/>
    <property type="match status" value="1"/>
</dbReference>
<organism evidence="2 3">
    <name type="scientific">Candidatus Electrothrix marina</name>
    <dbReference type="NCBI Taxonomy" id="1859130"/>
    <lineage>
        <taxon>Bacteria</taxon>
        <taxon>Pseudomonadati</taxon>
        <taxon>Thermodesulfobacteriota</taxon>
        <taxon>Desulfobulbia</taxon>
        <taxon>Desulfobulbales</taxon>
        <taxon>Desulfobulbaceae</taxon>
        <taxon>Candidatus Electrothrix</taxon>
    </lineage>
</organism>
<comment type="caution">
    <text evidence="2">The sequence shown here is derived from an EMBL/GenBank/DDBJ whole genome shotgun (WGS) entry which is preliminary data.</text>
</comment>
<dbReference type="EC" id="3.2.1.-" evidence="2"/>
<keyword evidence="2" id="KW-0326">Glycosidase</keyword>
<dbReference type="InterPro" id="IPR013780">
    <property type="entry name" value="Glyco_hydro_b"/>
</dbReference>
<dbReference type="AlphaFoldDB" id="A0A444IQT3"/>
<feature type="region of interest" description="Disordered" evidence="1">
    <location>
        <begin position="137"/>
        <end position="160"/>
    </location>
</feature>
<gene>
    <name evidence="2" type="ORF">VT99_13991</name>
</gene>
<dbReference type="Gene3D" id="2.60.40.1180">
    <property type="entry name" value="Golgi alpha-mannosidase II"/>
    <property type="match status" value="1"/>
</dbReference>
<feature type="non-terminal residue" evidence="2">
    <location>
        <position position="376"/>
    </location>
</feature>
<evidence type="ECO:0000313" key="3">
    <source>
        <dbReference type="Proteomes" id="UP000286862"/>
    </source>
</evidence>
<evidence type="ECO:0000256" key="1">
    <source>
        <dbReference type="SAM" id="MobiDB-lite"/>
    </source>
</evidence>
<keyword evidence="2" id="KW-0378">Hydrolase</keyword>
<evidence type="ECO:0000313" key="2">
    <source>
        <dbReference type="EMBL" id="RWX43218.1"/>
    </source>
</evidence>
<dbReference type="Gene3D" id="3.20.20.80">
    <property type="entry name" value="Glycosidases"/>
    <property type="match status" value="1"/>
</dbReference>
<dbReference type="GO" id="GO:0016798">
    <property type="term" value="F:hydrolase activity, acting on glycosyl bonds"/>
    <property type="evidence" value="ECO:0007669"/>
    <property type="project" value="UniProtKB-KW"/>
</dbReference>
<accession>A0A444IQT3</accession>